<dbReference type="EMBL" id="PGFZ01000001">
    <property type="protein sequence ID" value="POZ53877.1"/>
    <property type="molecule type" value="Genomic_DNA"/>
</dbReference>
<feature type="domain" description="Dynamin N-terminal" evidence="1">
    <location>
        <begin position="60"/>
        <end position="260"/>
    </location>
</feature>
<reference evidence="2 4" key="1">
    <citation type="submission" date="2017-06" db="EMBL/GenBank/DDBJ databases">
        <title>Genome Sequencing of the methanotroph Methylovulum psychrotolerants str. HV10-M2 isolated from a high-altitude environment.</title>
        <authorList>
            <person name="Mateos-Rivera A."/>
        </authorList>
    </citation>
    <scope>NUCLEOTIDE SEQUENCE [LARGE SCALE GENOMIC DNA]</scope>
    <source>
        <strain evidence="2 4">HV10_M2</strain>
    </source>
</reference>
<name>A0A1Z4BWI6_9GAMM</name>
<dbReference type="SUPFAM" id="SSF52540">
    <property type="entry name" value="P-loop containing nucleoside triphosphate hydrolases"/>
    <property type="match status" value="1"/>
</dbReference>
<dbReference type="InterPro" id="IPR045063">
    <property type="entry name" value="Dynamin_N"/>
</dbReference>
<dbReference type="Proteomes" id="UP000197019">
    <property type="component" value="Chromosome"/>
</dbReference>
<accession>A0A1Z4BWI6</accession>
<dbReference type="AlphaFoldDB" id="A0A1Z4BWI6"/>
<protein>
    <submittedName>
        <fullName evidence="2">Dynamin family protein</fullName>
    </submittedName>
</protein>
<dbReference type="PANTHER" id="PTHR43681">
    <property type="entry name" value="TRANSMEMBRANE GTPASE FZO"/>
    <property type="match status" value="1"/>
</dbReference>
<evidence type="ECO:0000313" key="2">
    <source>
        <dbReference type="EMBL" id="ASF45645.1"/>
    </source>
</evidence>
<dbReference type="Gene3D" id="3.40.50.300">
    <property type="entry name" value="P-loop containing nucleotide triphosphate hydrolases"/>
    <property type="match status" value="1"/>
</dbReference>
<evidence type="ECO:0000259" key="1">
    <source>
        <dbReference type="Pfam" id="PF00350"/>
    </source>
</evidence>
<keyword evidence="4" id="KW-1185">Reference proteome</keyword>
<evidence type="ECO:0000313" key="4">
    <source>
        <dbReference type="Proteomes" id="UP000197019"/>
    </source>
</evidence>
<proteinExistence type="predicted"/>
<dbReference type="OrthoDB" id="5295100at2"/>
<gene>
    <name evidence="3" type="ORF">AADEFJLK_00919</name>
    <name evidence="2" type="ORF">CEK71_05935</name>
</gene>
<evidence type="ECO:0000313" key="3">
    <source>
        <dbReference type="EMBL" id="POZ53877.1"/>
    </source>
</evidence>
<dbReference type="Proteomes" id="UP000237423">
    <property type="component" value="Unassembled WGS sequence"/>
</dbReference>
<dbReference type="PANTHER" id="PTHR43681:SF1">
    <property type="entry name" value="SARCALUMENIN"/>
    <property type="match status" value="1"/>
</dbReference>
<reference evidence="3 5" key="2">
    <citation type="submission" date="2017-11" db="EMBL/GenBank/DDBJ databases">
        <title>Draft Genome Sequence of Methylobacter psychrotolerans Sph1T, an Obligate Methanotroph from Low-Temperature Environments.</title>
        <authorList>
            <person name="Oshkin I.Y."/>
            <person name="Miroshnikov K."/>
            <person name="Belova S.E."/>
            <person name="Korzhenkov A."/>
            <person name="Toshchakov S.V."/>
            <person name="Dedysh S.N."/>
        </authorList>
    </citation>
    <scope>NUCLEOTIDE SEQUENCE [LARGE SCALE GENOMIC DNA]</scope>
    <source>
        <strain evidence="3 5">Sph1</strain>
    </source>
</reference>
<dbReference type="KEGG" id="mpsy:CEK71_05935"/>
<organism evidence="2 4">
    <name type="scientific">Methylovulum psychrotolerans</name>
    <dbReference type="NCBI Taxonomy" id="1704499"/>
    <lineage>
        <taxon>Bacteria</taxon>
        <taxon>Pseudomonadati</taxon>
        <taxon>Pseudomonadota</taxon>
        <taxon>Gammaproteobacteria</taxon>
        <taxon>Methylococcales</taxon>
        <taxon>Methylococcaceae</taxon>
        <taxon>Methylovulum</taxon>
    </lineage>
</organism>
<dbReference type="InterPro" id="IPR027417">
    <property type="entry name" value="P-loop_NTPase"/>
</dbReference>
<dbReference type="InterPro" id="IPR051943">
    <property type="entry name" value="TRAFAC_Dynamin-like_GTPase"/>
</dbReference>
<dbReference type="RefSeq" id="WP_088618521.1">
    <property type="nucleotide sequence ID" value="NZ_CP022129.1"/>
</dbReference>
<evidence type="ECO:0000313" key="5">
    <source>
        <dbReference type="Proteomes" id="UP000237423"/>
    </source>
</evidence>
<dbReference type="Pfam" id="PF00350">
    <property type="entry name" value="Dynamin_N"/>
    <property type="match status" value="1"/>
</dbReference>
<sequence length="646" mass="73431">MRNLEFKEKMHEYSQWRANLVQAIEMYQQWLVRYGMDDAHRTNTLLNILSSLKNDRITLAFVAEFSRGKTELINAMFFAESGVRLLPSSPGRTTMSPTEIFYDAEGGSYIRLLNIESRLEDMSLAEFKTMPERWTKFELNPNSPTQMQAVFKELIATKKVNKELADKLGLWNEREAATQGSINPDSVEIPCWRHALISFPHPLLKEGLSIIDTPGLNALGTEPELTLNMLPSAQAIVFMLAADTGVTKSDLEIWLNHINRARSAKKQGLAVVMNKIDAMWDDLGGNTDYDRAIKSQIKASATILKIDEESIFPLSAKQALLAKIKGDAELLKRSRISGLEGYLANDILREKRNIMAATVMRDIGGLVNESINLTSTALTHATEQLEEFRKVDFHNQDMTGKLMAETRDRQSVYMANVENFQSSRRVFIVQAKMLIDSFSDEKINDVISVARHDITKSLTTVGMKQNIRKLFDDLRDMLQDSSDITNETRRLVKAIHKKFKDEYGFKEIEPKLFDIKKYQIELEQVFEEGEIFRTSTKVTMTEQHIVVDKLYSTLILKARNILKQAHDDAIAWSNSALSPLARQIKDHKKQIEGRLQMLRKINESKGTVAENIAALEAEVAPLKRQRDELAIMVKSMQLENQVGESG</sequence>
<dbReference type="EMBL" id="CP022129">
    <property type="protein sequence ID" value="ASF45645.1"/>
    <property type="molecule type" value="Genomic_DNA"/>
</dbReference>